<dbReference type="RefSeq" id="WP_078695410.1">
    <property type="nucleotide sequence ID" value="NZ_FUYH01000002.1"/>
</dbReference>
<proteinExistence type="predicted"/>
<evidence type="ECO:0000313" key="2">
    <source>
        <dbReference type="Proteomes" id="UP000190105"/>
    </source>
</evidence>
<organism evidence="1 2">
    <name type="scientific">Caloramator quimbayensis</name>
    <dbReference type="NCBI Taxonomy" id="1147123"/>
    <lineage>
        <taxon>Bacteria</taxon>
        <taxon>Bacillati</taxon>
        <taxon>Bacillota</taxon>
        <taxon>Clostridia</taxon>
        <taxon>Eubacteriales</taxon>
        <taxon>Clostridiaceae</taxon>
        <taxon>Caloramator</taxon>
    </lineage>
</organism>
<dbReference type="AlphaFoldDB" id="A0A1T4WLL5"/>
<dbReference type="CDD" id="cd09757">
    <property type="entry name" value="Cas8c_I-C"/>
    <property type="match status" value="1"/>
</dbReference>
<dbReference type="Proteomes" id="UP000190105">
    <property type="component" value="Unassembled WGS sequence"/>
</dbReference>
<protein>
    <submittedName>
        <fullName evidence="1">CRISPR-associated protein, Csd1 family</fullName>
    </submittedName>
</protein>
<sequence>MIIESLCRYYDIISSDGEHEVPLIGYSRVKVSFALILSEEGELLDIADLREKNNKGKVVSYPYMIVPEQSGRSGTAAIPYFLCDNSQYVLGIGKDKKADAVKKYKAFKELHLTILKDCEDPFAKAIVNFLNKWDEKSSENNAAIKKIGKEILGGNIVFKLDGYTGFVHEREEIKKLIIKKEDTKEKYIAQCLVTGKEAIIPEKHIKIKGVKGTAAESPLISINSPSTNAYDSYGKSKAYNAPIGEEAVFKYSTALNYLLSSKSSYMILGDDTIVYFAESSKSKYNDIASYLISPPLINENEKKEDKNTKYIIRDVLNCVKNGEMINSIDKDIDDNVKFYILGLSPNAGRISVRFFYFNSFGNFVKSISQHYIDMEIDGGKEYIPLWLLLNETVPKKNKDKKISPILVGQVMNSIITGCPYPFTLYANILNRIRAESDDRDKKIYSVNSIRVSIIKAYLLRKERKLNINKYGEVLNVSLNEESKNQAYLLGRLFAILEKVQELSSKNKLNSTIKDRFFSTASASPSTVFPSLIRLSQHHFAKIDNSKWLDIKMSEVLDKLEGFPAHLDMEEQGIFILGYYHQRQDFFKKKVNIEEESKNE</sequence>
<evidence type="ECO:0000313" key="1">
    <source>
        <dbReference type="EMBL" id="SKA78250.1"/>
    </source>
</evidence>
<accession>A0A1T4WLL5</accession>
<name>A0A1T4WLL5_9CLOT</name>
<dbReference type="EMBL" id="FUYH01000002">
    <property type="protein sequence ID" value="SKA78250.1"/>
    <property type="molecule type" value="Genomic_DNA"/>
</dbReference>
<reference evidence="2" key="1">
    <citation type="submission" date="2017-02" db="EMBL/GenBank/DDBJ databases">
        <authorList>
            <person name="Varghese N."/>
            <person name="Submissions S."/>
        </authorList>
    </citation>
    <scope>NUCLEOTIDE SEQUENCE [LARGE SCALE GENOMIC DNA]</scope>
    <source>
        <strain evidence="2">USBA 833</strain>
    </source>
</reference>
<gene>
    <name evidence="1" type="ORF">SAMN05443428_102109</name>
</gene>
<dbReference type="OrthoDB" id="9778918at2"/>
<dbReference type="InterPro" id="IPR010144">
    <property type="entry name" value="CRISPR-assoc_prot_Csd1-typ"/>
</dbReference>
<dbReference type="STRING" id="1147123.SAMN05443428_102109"/>
<dbReference type="Pfam" id="PF09709">
    <property type="entry name" value="Cas_Csd1"/>
    <property type="match status" value="1"/>
</dbReference>
<dbReference type="NCBIfam" id="TIGR01863">
    <property type="entry name" value="cas_Csd1"/>
    <property type="match status" value="1"/>
</dbReference>
<keyword evidence="2" id="KW-1185">Reference proteome</keyword>